<dbReference type="GO" id="GO:0005886">
    <property type="term" value="C:plasma membrane"/>
    <property type="evidence" value="ECO:0007669"/>
    <property type="project" value="UniProtKB-SubCell"/>
</dbReference>
<evidence type="ECO:0000256" key="3">
    <source>
        <dbReference type="ARBA" id="ARBA00022692"/>
    </source>
</evidence>
<feature type="transmembrane region" description="Helical" evidence="7">
    <location>
        <begin position="21"/>
        <end position="41"/>
    </location>
</feature>
<proteinExistence type="inferred from homology"/>
<evidence type="ECO:0000313" key="11">
    <source>
        <dbReference type="Proteomes" id="UP000461585"/>
    </source>
</evidence>
<evidence type="ECO:0000313" key="10">
    <source>
        <dbReference type="EMBL" id="NDL67050.1"/>
    </source>
</evidence>
<keyword evidence="4 7" id="KW-1133">Transmembrane helix</keyword>
<evidence type="ECO:0000256" key="1">
    <source>
        <dbReference type="ARBA" id="ARBA00004651"/>
    </source>
</evidence>
<gene>
    <name evidence="10" type="ORF">GXN74_04715</name>
</gene>
<keyword evidence="11" id="KW-1185">Reference proteome</keyword>
<name>A0A7X5HUT3_9FIRM</name>
<evidence type="ECO:0000259" key="8">
    <source>
        <dbReference type="Pfam" id="PF02687"/>
    </source>
</evidence>
<dbReference type="Proteomes" id="UP000461585">
    <property type="component" value="Unassembled WGS sequence"/>
</dbReference>
<dbReference type="Pfam" id="PF12704">
    <property type="entry name" value="MacB_PCD"/>
    <property type="match status" value="1"/>
</dbReference>
<dbReference type="GO" id="GO:0022857">
    <property type="term" value="F:transmembrane transporter activity"/>
    <property type="evidence" value="ECO:0007669"/>
    <property type="project" value="TreeGrafter"/>
</dbReference>
<keyword evidence="2" id="KW-1003">Cell membrane</keyword>
<reference evidence="10 11" key="1">
    <citation type="submission" date="2020-01" db="EMBL/GenBank/DDBJ databases">
        <title>Anaeroalcalibacter tamaniensis gen. nov., sp. nov., moderately halophilic strictly anaerobic fermenter bacterium from mud volcano of Taman peninsula.</title>
        <authorList>
            <person name="Frolova A."/>
            <person name="Merkel A.Y."/>
            <person name="Slobodkin A.I."/>
        </authorList>
    </citation>
    <scope>NUCLEOTIDE SEQUENCE [LARGE SCALE GENOMIC DNA]</scope>
    <source>
        <strain evidence="10 11">F-3ap</strain>
    </source>
</reference>
<keyword evidence="5 7" id="KW-0472">Membrane</keyword>
<organism evidence="10 11">
    <name type="scientific">Anaerotalea alkaliphila</name>
    <dbReference type="NCBI Taxonomy" id="2662126"/>
    <lineage>
        <taxon>Bacteria</taxon>
        <taxon>Bacillati</taxon>
        <taxon>Bacillota</taxon>
        <taxon>Clostridia</taxon>
        <taxon>Eubacteriales</taxon>
        <taxon>Anaerotalea</taxon>
    </lineage>
</organism>
<dbReference type="InterPro" id="IPR025857">
    <property type="entry name" value="MacB_PCD"/>
</dbReference>
<dbReference type="InterPro" id="IPR003838">
    <property type="entry name" value="ABC3_permease_C"/>
</dbReference>
<evidence type="ECO:0000256" key="5">
    <source>
        <dbReference type="ARBA" id="ARBA00023136"/>
    </source>
</evidence>
<comment type="caution">
    <text evidence="10">The sequence shown here is derived from an EMBL/GenBank/DDBJ whole genome shotgun (WGS) entry which is preliminary data.</text>
</comment>
<dbReference type="InterPro" id="IPR050250">
    <property type="entry name" value="Macrolide_Exporter_MacB"/>
</dbReference>
<feature type="transmembrane region" description="Helical" evidence="7">
    <location>
        <begin position="323"/>
        <end position="353"/>
    </location>
</feature>
<feature type="domain" description="ABC3 transporter permease C-terminal" evidence="8">
    <location>
        <begin position="282"/>
        <end position="393"/>
    </location>
</feature>
<dbReference type="Pfam" id="PF02687">
    <property type="entry name" value="FtsX"/>
    <property type="match status" value="1"/>
</dbReference>
<evidence type="ECO:0000259" key="9">
    <source>
        <dbReference type="Pfam" id="PF12704"/>
    </source>
</evidence>
<comment type="similarity">
    <text evidence="6">Belongs to the ABC-4 integral membrane protein family.</text>
</comment>
<evidence type="ECO:0000256" key="2">
    <source>
        <dbReference type="ARBA" id="ARBA00022475"/>
    </source>
</evidence>
<dbReference type="PANTHER" id="PTHR30572:SF4">
    <property type="entry name" value="ABC TRANSPORTER PERMEASE YTRF"/>
    <property type="match status" value="1"/>
</dbReference>
<dbReference type="PANTHER" id="PTHR30572">
    <property type="entry name" value="MEMBRANE COMPONENT OF TRANSPORTER-RELATED"/>
    <property type="match status" value="1"/>
</dbReference>
<feature type="domain" description="MacB-like periplasmic core" evidence="9">
    <location>
        <begin position="21"/>
        <end position="245"/>
    </location>
</feature>
<dbReference type="AlphaFoldDB" id="A0A7X5HUT3"/>
<evidence type="ECO:0000256" key="7">
    <source>
        <dbReference type="SAM" id="Phobius"/>
    </source>
</evidence>
<keyword evidence="3 7" id="KW-0812">Transmembrane</keyword>
<evidence type="ECO:0000256" key="6">
    <source>
        <dbReference type="ARBA" id="ARBA00038076"/>
    </source>
</evidence>
<protein>
    <submittedName>
        <fullName evidence="10">FtsX-like permease family protein</fullName>
    </submittedName>
</protein>
<accession>A0A7X5HUT3</accession>
<dbReference type="EMBL" id="JAAEEH010000009">
    <property type="protein sequence ID" value="NDL67050.1"/>
    <property type="molecule type" value="Genomic_DNA"/>
</dbReference>
<evidence type="ECO:0000256" key="4">
    <source>
        <dbReference type="ARBA" id="ARBA00022989"/>
    </source>
</evidence>
<sequence>MDFTENFKQALMSLTTNKLRSFLTMMGIVMGVFSLVAIMAISNAAKSFMTAEFNKMGANTIILQYRTNDLDERDLLTMADMDNITRGMEEVENIASAKVFLSEVRLEDGNRDAQIIGATSQYPSFQTMDFVVGRFLTASDVEGQRQVVIVTDTYARRYFGTTGILGEEVRIVNHNGGIMKMKVIGVRSTEGDLFASMLEGIDLPVELIVPFTTSQSFFGDGSVDQIQIAVKAGVDLKSAGEKLVRLLSFVHRNEDKYLATSVADIQQAVGNVLGVISMVLLVIAVITLIVGGIGIINILLVSVTERIREIGIRKAIGARKKDIVLQFLTESIMMTGLSGLIGIGLGLVTGAVISSVIKIPPVVDYKIVLLAFFGSVLLGIIFGVYPAKKAADLDPIESLRYE</sequence>
<comment type="subcellular location">
    <subcellularLocation>
        <location evidence="1">Cell membrane</location>
        <topology evidence="1">Multi-pass membrane protein</topology>
    </subcellularLocation>
</comment>
<feature type="transmembrane region" description="Helical" evidence="7">
    <location>
        <begin position="365"/>
        <end position="385"/>
    </location>
</feature>
<feature type="transmembrane region" description="Helical" evidence="7">
    <location>
        <begin position="272"/>
        <end position="302"/>
    </location>
</feature>